<evidence type="ECO:0000313" key="1">
    <source>
        <dbReference type="EMBL" id="KFD49327.1"/>
    </source>
</evidence>
<evidence type="ECO:0000313" key="2">
    <source>
        <dbReference type="Proteomes" id="UP000030764"/>
    </source>
</evidence>
<accession>A0A085LWI1</accession>
<reference evidence="1 2" key="1">
    <citation type="journal article" date="2014" name="Nat. Genet.">
        <title>Genome and transcriptome of the porcine whipworm Trichuris suis.</title>
        <authorList>
            <person name="Jex A.R."/>
            <person name="Nejsum P."/>
            <person name="Schwarz E.M."/>
            <person name="Hu L."/>
            <person name="Young N.D."/>
            <person name="Hall R.S."/>
            <person name="Korhonen P.K."/>
            <person name="Liao S."/>
            <person name="Thamsborg S."/>
            <person name="Xia J."/>
            <person name="Xu P."/>
            <person name="Wang S."/>
            <person name="Scheerlinck J.P."/>
            <person name="Hofmann A."/>
            <person name="Sternberg P.W."/>
            <person name="Wang J."/>
            <person name="Gasser R.B."/>
        </authorList>
    </citation>
    <scope>NUCLEOTIDE SEQUENCE [LARGE SCALE GENOMIC DNA]</scope>
    <source>
        <strain evidence="1">DCEP-RM93M</strain>
    </source>
</reference>
<sequence length="182" mass="20541">MVGQGLQPTVVVANGEDANSVTITFENVKINWMQKNVKTNLTLFVSVINIAGCANMKMLEWRMVSLEKKMEACREGVTSHLCRRGQMADQKFRCKEEDGPRQLSLPTYGVKTKGTNRVTKMISKRTTCGRVMSLVTFCTMKTEEDQQKEVNRTIERDNFHSASLSIGLINSPIECHGYDMHC</sequence>
<organism evidence="1 2">
    <name type="scientific">Trichuris suis</name>
    <name type="common">pig whipworm</name>
    <dbReference type="NCBI Taxonomy" id="68888"/>
    <lineage>
        <taxon>Eukaryota</taxon>
        <taxon>Metazoa</taxon>
        <taxon>Ecdysozoa</taxon>
        <taxon>Nematoda</taxon>
        <taxon>Enoplea</taxon>
        <taxon>Dorylaimia</taxon>
        <taxon>Trichinellida</taxon>
        <taxon>Trichuridae</taxon>
        <taxon>Trichuris</taxon>
    </lineage>
</organism>
<dbReference type="AlphaFoldDB" id="A0A085LWI1"/>
<protein>
    <submittedName>
        <fullName evidence="1">Uncharacterized protein</fullName>
    </submittedName>
</protein>
<name>A0A085LWI1_9BILA</name>
<keyword evidence="2" id="KW-1185">Reference proteome</keyword>
<dbReference type="Proteomes" id="UP000030764">
    <property type="component" value="Unassembled WGS sequence"/>
</dbReference>
<dbReference type="EMBL" id="KL363273">
    <property type="protein sequence ID" value="KFD49327.1"/>
    <property type="molecule type" value="Genomic_DNA"/>
</dbReference>
<proteinExistence type="predicted"/>
<gene>
    <name evidence="1" type="ORF">M513_09774</name>
</gene>